<keyword evidence="3" id="KW-1185">Reference proteome</keyword>
<dbReference type="Pfam" id="PF14004">
    <property type="entry name" value="DUF4227"/>
    <property type="match status" value="1"/>
</dbReference>
<name>A0A9J6R954_9BACI</name>
<comment type="caution">
    <text evidence="2">The sequence shown here is derived from an EMBL/GenBank/DDBJ whole genome shotgun (WGS) entry which is preliminary data.</text>
</comment>
<dbReference type="RefSeq" id="WP_268778580.1">
    <property type="nucleotide sequence ID" value="NZ_JAPRAT010000002.1"/>
</dbReference>
<accession>A0A9J6R954</accession>
<dbReference type="Proteomes" id="UP001084197">
    <property type="component" value="Unassembled WGS sequence"/>
</dbReference>
<gene>
    <name evidence="2" type="ORF">OWO01_01115</name>
</gene>
<dbReference type="AlphaFoldDB" id="A0A9J6R954"/>
<feature type="transmembrane region" description="Helical" evidence="1">
    <location>
        <begin position="12"/>
        <end position="32"/>
    </location>
</feature>
<evidence type="ECO:0000313" key="3">
    <source>
        <dbReference type="Proteomes" id="UP001084197"/>
    </source>
</evidence>
<protein>
    <submittedName>
        <fullName evidence="2">DUF4227 family protein</fullName>
    </submittedName>
</protein>
<keyword evidence="1" id="KW-1133">Transmembrane helix</keyword>
<evidence type="ECO:0000256" key="1">
    <source>
        <dbReference type="SAM" id="Phobius"/>
    </source>
</evidence>
<keyword evidence="1" id="KW-0472">Membrane</keyword>
<dbReference type="InterPro" id="IPR025321">
    <property type="entry name" value="DUF4227"/>
</dbReference>
<organism evidence="2 3">
    <name type="scientific">Natronobacillus azotifigens</name>
    <dbReference type="NCBI Taxonomy" id="472978"/>
    <lineage>
        <taxon>Bacteria</taxon>
        <taxon>Bacillati</taxon>
        <taxon>Bacillota</taxon>
        <taxon>Bacilli</taxon>
        <taxon>Bacillales</taxon>
        <taxon>Bacillaceae</taxon>
        <taxon>Natronobacillus</taxon>
    </lineage>
</organism>
<evidence type="ECO:0000313" key="2">
    <source>
        <dbReference type="EMBL" id="MCZ0701809.1"/>
    </source>
</evidence>
<proteinExistence type="predicted"/>
<reference evidence="2" key="1">
    <citation type="submission" date="2022-11" db="EMBL/GenBank/DDBJ databases">
        <title>WGS of Natronobacillus azotifigens 24KS-1, an anaerobic diazotrophic haloalkaliphile from soda-rich habitats.</title>
        <authorList>
            <person name="Sorokin D.Y."/>
            <person name="Merkel A.Y."/>
        </authorList>
    </citation>
    <scope>NUCLEOTIDE SEQUENCE</scope>
    <source>
        <strain evidence="2">24KS-1</strain>
    </source>
</reference>
<sequence length="72" mass="8527">MKLIWSYGKDTIKLVILFLLCTTIFYLGLTAMQSEYQNYHRYDPPEGKAIKVMNQEEQSFVDRFAIFLRLGE</sequence>
<dbReference type="EMBL" id="JAPRAT010000002">
    <property type="protein sequence ID" value="MCZ0701809.1"/>
    <property type="molecule type" value="Genomic_DNA"/>
</dbReference>
<keyword evidence="1" id="KW-0812">Transmembrane</keyword>